<dbReference type="InterPro" id="IPR019818">
    <property type="entry name" value="IsoCit/isopropylmalate_DH_CS"/>
</dbReference>
<organism evidence="4 5">
    <name type="scientific">Sorangium cellulosum</name>
    <name type="common">Polyangium cellulosum</name>
    <dbReference type="NCBI Taxonomy" id="56"/>
    <lineage>
        <taxon>Bacteria</taxon>
        <taxon>Pseudomonadati</taxon>
        <taxon>Myxococcota</taxon>
        <taxon>Polyangia</taxon>
        <taxon>Polyangiales</taxon>
        <taxon>Polyangiaceae</taxon>
        <taxon>Sorangium</taxon>
    </lineage>
</organism>
<comment type="similarity">
    <text evidence="1">Belongs to the isocitrate and isopropylmalate dehydrogenases family.</text>
</comment>
<evidence type="ECO:0000313" key="4">
    <source>
        <dbReference type="EMBL" id="KYF55525.1"/>
    </source>
</evidence>
<dbReference type="Pfam" id="PF00180">
    <property type="entry name" value="Iso_dh"/>
    <property type="match status" value="1"/>
</dbReference>
<reference evidence="4 5" key="1">
    <citation type="submission" date="2014-02" db="EMBL/GenBank/DDBJ databases">
        <title>The small core and large imbalanced accessory genome model reveals a collaborative survival strategy of Sorangium cellulosum strains in nature.</title>
        <authorList>
            <person name="Han K."/>
            <person name="Peng R."/>
            <person name="Blom J."/>
            <person name="Li Y.-Z."/>
        </authorList>
    </citation>
    <scope>NUCLEOTIDE SEQUENCE [LARGE SCALE GENOMIC DNA]</scope>
    <source>
        <strain evidence="4 5">So0157-25</strain>
    </source>
</reference>
<evidence type="ECO:0000313" key="5">
    <source>
        <dbReference type="Proteomes" id="UP000075420"/>
    </source>
</evidence>
<gene>
    <name evidence="4" type="ORF">BE08_31040</name>
</gene>
<keyword evidence="2" id="KW-0560">Oxidoreductase</keyword>
<accession>A0A150PIM8</accession>
<dbReference type="SMART" id="SM01329">
    <property type="entry name" value="Iso_dh"/>
    <property type="match status" value="1"/>
</dbReference>
<dbReference type="GO" id="GO:0006102">
    <property type="term" value="P:isocitrate metabolic process"/>
    <property type="evidence" value="ECO:0007669"/>
    <property type="project" value="TreeGrafter"/>
</dbReference>
<dbReference type="PANTHER" id="PTHR11835:SF34">
    <property type="entry name" value="ISOCITRATE DEHYDROGENASE [NAD] SUBUNIT ALPHA, MITOCHONDRIAL"/>
    <property type="match status" value="1"/>
</dbReference>
<protein>
    <submittedName>
        <fullName evidence="4">Isocitrate dehydrogenase</fullName>
    </submittedName>
</protein>
<dbReference type="PROSITE" id="PS00470">
    <property type="entry name" value="IDH_IMDH"/>
    <property type="match status" value="1"/>
</dbReference>
<dbReference type="Proteomes" id="UP000075420">
    <property type="component" value="Unassembled WGS sequence"/>
</dbReference>
<name>A0A150PIM8_SORCE</name>
<dbReference type="Gene3D" id="3.40.718.10">
    <property type="entry name" value="Isopropylmalate Dehydrogenase"/>
    <property type="match status" value="1"/>
</dbReference>
<dbReference type="SUPFAM" id="SSF53659">
    <property type="entry name" value="Isocitrate/Isopropylmalate dehydrogenase-like"/>
    <property type="match status" value="1"/>
</dbReference>
<proteinExistence type="inferred from homology"/>
<dbReference type="GO" id="GO:0000287">
    <property type="term" value="F:magnesium ion binding"/>
    <property type="evidence" value="ECO:0007669"/>
    <property type="project" value="InterPro"/>
</dbReference>
<dbReference type="InterPro" id="IPR024084">
    <property type="entry name" value="IsoPropMal-DH-like_dom"/>
</dbReference>
<feature type="domain" description="Isopropylmalate dehydrogenase-like" evidence="3">
    <location>
        <begin position="4"/>
        <end position="327"/>
    </location>
</feature>
<dbReference type="GO" id="GO:0006099">
    <property type="term" value="P:tricarboxylic acid cycle"/>
    <property type="evidence" value="ECO:0007669"/>
    <property type="project" value="TreeGrafter"/>
</dbReference>
<dbReference type="AlphaFoldDB" id="A0A150PIM8"/>
<dbReference type="GO" id="GO:0051287">
    <property type="term" value="F:NAD binding"/>
    <property type="evidence" value="ECO:0007669"/>
    <property type="project" value="InterPro"/>
</dbReference>
<dbReference type="GO" id="GO:0004449">
    <property type="term" value="F:isocitrate dehydrogenase (NAD+) activity"/>
    <property type="evidence" value="ECO:0007669"/>
    <property type="project" value="TreeGrafter"/>
</dbReference>
<sequence>MAYRITLIPGDGIGPEVVTATQDVISAAGVAVDWEVHHAGIEVAKLTGSPLPLPVIDAVRKNRVALKGPVTTPIGGGFRSVNVTLRQALDLYANVRPIRSLPGVDPRFDVDMVIVRENTEGLYAGLELMILPGVAQSIKLTTERSSTRIAEFAFRYAEQHGRSKVTIVHKANIMKLSDGLALECARRVAVRHPEVQLGEMIVDAAAMTMVRDPNRLGVLVTENLYGDILSDLGAGLVGGLGIVPGANIGDEAAVFEAVHGSAPDIAGKGYANPTALVQSAVMMLRHLGEHEAGDRIERALTEVYRAGQVRTRDLGGAASTEDFTRALCAAIERPRAEA</sequence>
<dbReference type="PANTHER" id="PTHR11835">
    <property type="entry name" value="DECARBOXYLATING DEHYDROGENASES-ISOCITRATE, ISOPROPYLMALATE, TARTRATE"/>
    <property type="match status" value="1"/>
</dbReference>
<comment type="caution">
    <text evidence="4">The sequence shown here is derived from an EMBL/GenBank/DDBJ whole genome shotgun (WGS) entry which is preliminary data.</text>
</comment>
<dbReference type="EMBL" id="JELY01001510">
    <property type="protein sequence ID" value="KYF55525.1"/>
    <property type="molecule type" value="Genomic_DNA"/>
</dbReference>
<evidence type="ECO:0000259" key="3">
    <source>
        <dbReference type="SMART" id="SM01329"/>
    </source>
</evidence>
<evidence type="ECO:0000256" key="2">
    <source>
        <dbReference type="ARBA" id="ARBA00023002"/>
    </source>
</evidence>
<evidence type="ECO:0000256" key="1">
    <source>
        <dbReference type="ARBA" id="ARBA00007769"/>
    </source>
</evidence>